<dbReference type="PANTHER" id="PTHR42852">
    <property type="entry name" value="THIOL:DISULFIDE INTERCHANGE PROTEIN DSBE"/>
    <property type="match status" value="1"/>
</dbReference>
<accession>A0A370NH36</accession>
<dbReference type="Proteomes" id="UP000255165">
    <property type="component" value="Unassembled WGS sequence"/>
</dbReference>
<dbReference type="InterPro" id="IPR013766">
    <property type="entry name" value="Thioredoxin_domain"/>
</dbReference>
<sequence>MTQSRLSPMPAPELPVTEWLNTRQPITLRDLRGKVVVIHAFQMLCPGCVSHGIPQAERIRRTFRDDVAVIGLHSVFEHHAVMTIDALKVFLHEYRVSIPIGVDQPTPGQAVPMTLQAYGMRGTPSLIVLDKAGNIRLHHFGQADDMEVGALIGQLVGETLQSDDPAERAPMANDERPTTGCDAGACAREAS</sequence>
<evidence type="ECO:0000259" key="2">
    <source>
        <dbReference type="PROSITE" id="PS51352"/>
    </source>
</evidence>
<reference evidence="4" key="1">
    <citation type="submission" date="2018-06" db="EMBL/GenBank/DDBJ databases">
        <authorList>
            <person name="Feng T."/>
            <person name="Jeon C.O."/>
        </authorList>
    </citation>
    <scope>NUCLEOTIDE SEQUENCE [LARGE SCALE GENOMIC DNA]</scope>
    <source>
        <strain evidence="4">S23</strain>
    </source>
</reference>
<dbReference type="EMBL" id="QKWJ01000127">
    <property type="protein sequence ID" value="RDK04932.1"/>
    <property type="molecule type" value="Genomic_DNA"/>
</dbReference>
<organism evidence="3 4">
    <name type="scientific">Cupriavidus lacunae</name>
    <dbReference type="NCBI Taxonomy" id="2666307"/>
    <lineage>
        <taxon>Bacteria</taxon>
        <taxon>Pseudomonadati</taxon>
        <taxon>Pseudomonadota</taxon>
        <taxon>Betaproteobacteria</taxon>
        <taxon>Burkholderiales</taxon>
        <taxon>Burkholderiaceae</taxon>
        <taxon>Cupriavidus</taxon>
    </lineage>
</organism>
<dbReference type="Gene3D" id="3.40.30.10">
    <property type="entry name" value="Glutaredoxin"/>
    <property type="match status" value="1"/>
</dbReference>
<feature type="region of interest" description="Disordered" evidence="1">
    <location>
        <begin position="162"/>
        <end position="191"/>
    </location>
</feature>
<dbReference type="InterPro" id="IPR050553">
    <property type="entry name" value="Thioredoxin_ResA/DsbE_sf"/>
</dbReference>
<gene>
    <name evidence="3" type="ORF">DN412_39855</name>
</gene>
<dbReference type="GO" id="GO:0016491">
    <property type="term" value="F:oxidoreductase activity"/>
    <property type="evidence" value="ECO:0007669"/>
    <property type="project" value="InterPro"/>
</dbReference>
<evidence type="ECO:0000313" key="3">
    <source>
        <dbReference type="EMBL" id="RDK04932.1"/>
    </source>
</evidence>
<dbReference type="PROSITE" id="PS51352">
    <property type="entry name" value="THIOREDOXIN_2"/>
    <property type="match status" value="1"/>
</dbReference>
<evidence type="ECO:0000256" key="1">
    <source>
        <dbReference type="SAM" id="MobiDB-lite"/>
    </source>
</evidence>
<comment type="caution">
    <text evidence="3">The sequence shown here is derived from an EMBL/GenBank/DDBJ whole genome shotgun (WGS) entry which is preliminary data.</text>
</comment>
<dbReference type="AlphaFoldDB" id="A0A370NH36"/>
<dbReference type="PANTHER" id="PTHR42852:SF13">
    <property type="entry name" value="PROTEIN DIPZ"/>
    <property type="match status" value="1"/>
</dbReference>
<dbReference type="InterPro" id="IPR000866">
    <property type="entry name" value="AhpC/TSA"/>
</dbReference>
<dbReference type="SUPFAM" id="SSF52833">
    <property type="entry name" value="Thioredoxin-like"/>
    <property type="match status" value="1"/>
</dbReference>
<dbReference type="Pfam" id="PF00578">
    <property type="entry name" value="AhpC-TSA"/>
    <property type="match status" value="1"/>
</dbReference>
<feature type="domain" description="Thioredoxin" evidence="2">
    <location>
        <begin position="5"/>
        <end position="157"/>
    </location>
</feature>
<protein>
    <submittedName>
        <fullName evidence="3">TlpA family protein disulfide reductase</fullName>
    </submittedName>
</protein>
<evidence type="ECO:0000313" key="4">
    <source>
        <dbReference type="Proteomes" id="UP000255165"/>
    </source>
</evidence>
<dbReference type="GO" id="GO:0016209">
    <property type="term" value="F:antioxidant activity"/>
    <property type="evidence" value="ECO:0007669"/>
    <property type="project" value="InterPro"/>
</dbReference>
<proteinExistence type="predicted"/>
<dbReference type="InterPro" id="IPR036249">
    <property type="entry name" value="Thioredoxin-like_sf"/>
</dbReference>
<name>A0A370NH36_9BURK</name>
<keyword evidence="4" id="KW-1185">Reference proteome</keyword>